<evidence type="ECO:0000313" key="4">
    <source>
        <dbReference type="Proteomes" id="UP000233375"/>
    </source>
</evidence>
<dbReference type="PANTHER" id="PTHR13847:SF287">
    <property type="entry name" value="FAD-DEPENDENT OXIDOREDUCTASE DOMAIN-CONTAINING PROTEIN 1"/>
    <property type="match status" value="1"/>
</dbReference>
<dbReference type="OrthoDB" id="9794226at2"/>
<reference evidence="3 4" key="1">
    <citation type="journal article" date="2003" name="Int. J. Syst. Evol. Microbiol.">
        <title>Bacillus nealsonii sp. nov., isolated from a spacecraft-assembly facility, whose spores are gamma-radiation resistant.</title>
        <authorList>
            <person name="Venkateswaran K."/>
            <person name="Kempf M."/>
            <person name="Chen F."/>
            <person name="Satomi M."/>
            <person name="Nicholson W."/>
            <person name="Kern R."/>
        </authorList>
    </citation>
    <scope>NUCLEOTIDE SEQUENCE [LARGE SCALE GENOMIC DNA]</scope>
    <source>
        <strain evidence="3 4">FO-92</strain>
    </source>
</reference>
<feature type="domain" description="FAD dependent oxidoreductase" evidence="2">
    <location>
        <begin position="9"/>
        <end position="340"/>
    </location>
</feature>
<dbReference type="Pfam" id="PF01266">
    <property type="entry name" value="DAO"/>
    <property type="match status" value="1"/>
</dbReference>
<evidence type="ECO:0000313" key="3">
    <source>
        <dbReference type="EMBL" id="PKG25296.1"/>
    </source>
</evidence>
<dbReference type="Gene3D" id="3.30.9.10">
    <property type="entry name" value="D-Amino Acid Oxidase, subunit A, domain 2"/>
    <property type="match status" value="1"/>
</dbReference>
<gene>
    <name evidence="3" type="ORF">CWS01_02125</name>
</gene>
<dbReference type="EMBL" id="PISE01000004">
    <property type="protein sequence ID" value="PKG25296.1"/>
    <property type="molecule type" value="Genomic_DNA"/>
</dbReference>
<proteinExistence type="predicted"/>
<dbReference type="Gene3D" id="3.50.50.60">
    <property type="entry name" value="FAD/NAD(P)-binding domain"/>
    <property type="match status" value="1"/>
</dbReference>
<evidence type="ECO:0000256" key="1">
    <source>
        <dbReference type="ARBA" id="ARBA00023002"/>
    </source>
</evidence>
<accession>A0A2N0Z6Z7</accession>
<dbReference type="SUPFAM" id="SSF51905">
    <property type="entry name" value="FAD/NAD(P)-binding domain"/>
    <property type="match status" value="1"/>
</dbReference>
<protein>
    <submittedName>
        <fullName evidence="3">Sarcosine oxidase subunit beta</fullName>
    </submittedName>
</protein>
<keyword evidence="1" id="KW-0560">Oxidoreductase</keyword>
<organism evidence="3 4">
    <name type="scientific">Niallia nealsonii</name>
    <dbReference type="NCBI Taxonomy" id="115979"/>
    <lineage>
        <taxon>Bacteria</taxon>
        <taxon>Bacillati</taxon>
        <taxon>Bacillota</taxon>
        <taxon>Bacilli</taxon>
        <taxon>Bacillales</taxon>
        <taxon>Bacillaceae</taxon>
        <taxon>Niallia</taxon>
    </lineage>
</organism>
<dbReference type="Proteomes" id="UP000233375">
    <property type="component" value="Unassembled WGS sequence"/>
</dbReference>
<comment type="caution">
    <text evidence="3">The sequence shown here is derived from an EMBL/GenBank/DDBJ whole genome shotgun (WGS) entry which is preliminary data.</text>
</comment>
<keyword evidence="4" id="KW-1185">Reference proteome</keyword>
<dbReference type="SUPFAM" id="SSF54373">
    <property type="entry name" value="FAD-linked reductases, C-terminal domain"/>
    <property type="match status" value="1"/>
</dbReference>
<name>A0A2N0Z6Z7_9BACI</name>
<dbReference type="PANTHER" id="PTHR13847">
    <property type="entry name" value="SARCOSINE DEHYDROGENASE-RELATED"/>
    <property type="match status" value="1"/>
</dbReference>
<dbReference type="InterPro" id="IPR006076">
    <property type="entry name" value="FAD-dep_OxRdtase"/>
</dbReference>
<dbReference type="InterPro" id="IPR036188">
    <property type="entry name" value="FAD/NAD-bd_sf"/>
</dbReference>
<sequence length="360" mass="40400">MQVKTYNTVIIGGGVIGNSIAYHLSKKGEKEIAVMERDFPLSGTSGATQAWVWVHSKEPVSYALFNKQSSDLYPNLQKEIGDFEYMQQGGIVPIFEEDALADAVCLAEEQQQAGIPVQVLTREEVLEIEPEISSEVVGATYSPIDGSVHPFRLVERYMNAARKNDVHYYFYNKVIKAKRQKDGYLLTTNKGKELFAKHVVIASGTWSKEVGELFEVHIPVKPVRGQVLITEQMQPLFKHVIMGMRQLKNGEVLSDFTEQEAGFDKRSTFDKMEETAKRAVKIIPALKDAMIIRSFSGLRAIPEDDFPILGEVKGKANLYVACMHSGMTLSPLIGNIISDLILYKKTAIDYSRYHVNRFLG</sequence>
<dbReference type="GO" id="GO:0005737">
    <property type="term" value="C:cytoplasm"/>
    <property type="evidence" value="ECO:0007669"/>
    <property type="project" value="TreeGrafter"/>
</dbReference>
<dbReference type="GO" id="GO:0016491">
    <property type="term" value="F:oxidoreductase activity"/>
    <property type="evidence" value="ECO:0007669"/>
    <property type="project" value="UniProtKB-KW"/>
</dbReference>
<evidence type="ECO:0000259" key="2">
    <source>
        <dbReference type="Pfam" id="PF01266"/>
    </source>
</evidence>
<dbReference type="AlphaFoldDB" id="A0A2N0Z6Z7"/>